<evidence type="ECO:0000256" key="2">
    <source>
        <dbReference type="ARBA" id="ARBA00022898"/>
    </source>
</evidence>
<protein>
    <recommendedName>
        <fullName evidence="4">L-serine deaminase</fullName>
    </recommendedName>
    <alternativeName>
        <fullName evidence="5">L-threonine dehydratase</fullName>
    </alternativeName>
</protein>
<evidence type="ECO:0000256" key="4">
    <source>
        <dbReference type="ARBA" id="ARBA00041766"/>
    </source>
</evidence>
<proteinExistence type="predicted"/>
<dbReference type="Gene3D" id="3.40.50.1100">
    <property type="match status" value="2"/>
</dbReference>
<dbReference type="STRING" id="64791.A0A151WWV9"/>
<reference evidence="7 8" key="1">
    <citation type="submission" date="2015-09" db="EMBL/GenBank/DDBJ databases">
        <title>Trachymyrmex zeteki WGS genome.</title>
        <authorList>
            <person name="Nygaard S."/>
            <person name="Hu H."/>
            <person name="Boomsma J."/>
            <person name="Zhang G."/>
        </authorList>
    </citation>
    <scope>NUCLEOTIDE SEQUENCE [LARGE SCALE GENOMIC DNA]</scope>
    <source>
        <strain evidence="7">Tzet28-1</strain>
        <tissue evidence="7">Whole body</tissue>
    </source>
</reference>
<dbReference type="Proteomes" id="UP000075809">
    <property type="component" value="Unassembled WGS sequence"/>
</dbReference>
<feature type="domain" description="Tryptophan synthase beta chain-like PALP" evidence="6">
    <location>
        <begin position="167"/>
        <end position="436"/>
    </location>
</feature>
<evidence type="ECO:0000256" key="3">
    <source>
        <dbReference type="ARBA" id="ARBA00023239"/>
    </source>
</evidence>
<dbReference type="Pfam" id="PF00291">
    <property type="entry name" value="PALP"/>
    <property type="match status" value="1"/>
</dbReference>
<organism evidence="7 8">
    <name type="scientific">Mycetomoellerius zeteki</name>
    <dbReference type="NCBI Taxonomy" id="64791"/>
    <lineage>
        <taxon>Eukaryota</taxon>
        <taxon>Metazoa</taxon>
        <taxon>Ecdysozoa</taxon>
        <taxon>Arthropoda</taxon>
        <taxon>Hexapoda</taxon>
        <taxon>Insecta</taxon>
        <taxon>Pterygota</taxon>
        <taxon>Neoptera</taxon>
        <taxon>Endopterygota</taxon>
        <taxon>Hymenoptera</taxon>
        <taxon>Apocrita</taxon>
        <taxon>Aculeata</taxon>
        <taxon>Formicoidea</taxon>
        <taxon>Formicidae</taxon>
        <taxon>Myrmicinae</taxon>
        <taxon>Mycetomoellerius</taxon>
    </lineage>
</organism>
<dbReference type="SUPFAM" id="SSF53686">
    <property type="entry name" value="Tryptophan synthase beta subunit-like PLP-dependent enzymes"/>
    <property type="match status" value="1"/>
</dbReference>
<dbReference type="EMBL" id="KQ982686">
    <property type="protein sequence ID" value="KYQ52328.1"/>
    <property type="molecule type" value="Genomic_DNA"/>
</dbReference>
<dbReference type="GO" id="GO:0004794">
    <property type="term" value="F:threonine deaminase activity"/>
    <property type="evidence" value="ECO:0007669"/>
    <property type="project" value="TreeGrafter"/>
</dbReference>
<dbReference type="GO" id="GO:0003941">
    <property type="term" value="F:L-serine ammonia-lyase activity"/>
    <property type="evidence" value="ECO:0007669"/>
    <property type="project" value="TreeGrafter"/>
</dbReference>
<evidence type="ECO:0000256" key="5">
    <source>
        <dbReference type="ARBA" id="ARBA00042605"/>
    </source>
</evidence>
<dbReference type="InterPro" id="IPR001926">
    <property type="entry name" value="TrpB-like_PALP"/>
</dbReference>
<dbReference type="PANTHER" id="PTHR48078:SF19">
    <property type="entry name" value="ACT DOMAIN-CONTAINING PROTEIN"/>
    <property type="match status" value="1"/>
</dbReference>
<keyword evidence="8" id="KW-1185">Reference proteome</keyword>
<keyword evidence="2" id="KW-0663">Pyridoxal phosphate</keyword>
<comment type="cofactor">
    <cofactor evidence="1">
        <name>pyridoxal 5'-phosphate</name>
        <dbReference type="ChEBI" id="CHEBI:597326"/>
    </cofactor>
</comment>
<sequence>FNPCSGHLVFIKSQARSFRALRVSVLLSTVTVSRIRPNWNKNVTSAPSMMLRKFFPVICDNLLACHTKVSSIMWLIRRTRSFVIDLCNTSGERMTGREVSVEASDKELCAHRRIPESGDQERGGIIDRTIASQPANIIEKGFNKSAPGKEYEISYITIKQAASFLNKLIRKTPCFQSERILNGSGFNIYLKKELYQITDSIKARGVVYSLLHLSDEQKCKGVITISSGSFAFTLCHYAFRYEIPVTVVMPTTTTAKRVQMCQDVLLARVLIRGGNLLEAHHAALDIAIREGLFYLDGNDHPNMIIGQATLGIEIMNQQSKIDAVLLPTTIEGCGLTTAIAIAIKGCNSKITVIEVRGTSFDLFQDVKKQTDLLNELNIIRPKEYIVCPLRNMPHSVIDRFISVDPKSIHFASIHLHKNECYYDCYGAIALAAILSGQLDDLHGKR</sequence>
<dbReference type="GO" id="GO:0006565">
    <property type="term" value="P:L-serine catabolic process"/>
    <property type="evidence" value="ECO:0007669"/>
    <property type="project" value="TreeGrafter"/>
</dbReference>
<name>A0A151WWV9_9HYME</name>
<accession>A0A151WWV9</accession>
<evidence type="ECO:0000256" key="1">
    <source>
        <dbReference type="ARBA" id="ARBA00001933"/>
    </source>
</evidence>
<dbReference type="InterPro" id="IPR036052">
    <property type="entry name" value="TrpB-like_PALP_sf"/>
</dbReference>
<dbReference type="GO" id="GO:0009097">
    <property type="term" value="P:isoleucine biosynthetic process"/>
    <property type="evidence" value="ECO:0007669"/>
    <property type="project" value="TreeGrafter"/>
</dbReference>
<dbReference type="PANTHER" id="PTHR48078">
    <property type="entry name" value="THREONINE DEHYDRATASE, MITOCHONDRIAL-RELATED"/>
    <property type="match status" value="1"/>
</dbReference>
<dbReference type="GO" id="GO:0006567">
    <property type="term" value="P:L-threonine catabolic process"/>
    <property type="evidence" value="ECO:0007669"/>
    <property type="project" value="TreeGrafter"/>
</dbReference>
<dbReference type="InterPro" id="IPR050147">
    <property type="entry name" value="Ser/Thr_Dehydratase"/>
</dbReference>
<evidence type="ECO:0000313" key="8">
    <source>
        <dbReference type="Proteomes" id="UP000075809"/>
    </source>
</evidence>
<dbReference type="AlphaFoldDB" id="A0A151WWV9"/>
<feature type="non-terminal residue" evidence="7">
    <location>
        <position position="1"/>
    </location>
</feature>
<keyword evidence="3" id="KW-0456">Lyase</keyword>
<gene>
    <name evidence="7" type="ORF">ALC60_08594</name>
</gene>
<evidence type="ECO:0000259" key="6">
    <source>
        <dbReference type="Pfam" id="PF00291"/>
    </source>
</evidence>
<evidence type="ECO:0000313" key="7">
    <source>
        <dbReference type="EMBL" id="KYQ52328.1"/>
    </source>
</evidence>